<dbReference type="PANTHER" id="PTHR33393:SF12">
    <property type="entry name" value="CAPSULE BIOSYNTHESIS PROTEIN CAPA"/>
    <property type="match status" value="1"/>
</dbReference>
<sequence>MIIIVILLSIIVLYLVLLVLYSLNPFKRPRLTESDLSNKEWFFFFYNYYGAKYLVPTKRSSRNSRYNHRFFMTEAVDSAPKTEENATFCRQQSDDSIVISAVGDIMFRKDFTNGVSPSLWDSVEEDLFDSDFVMGNMEFAVNDNEVIEKTIRFSIRSVIADQLLRPGDKFFDFLSTANNHINDTLSDGVQSSIEYLNERNIYHTGSYYGGMKNPEFPVIEIGGIKTAVLAYTFSTNGINLEEDKDYGLNLVRFNAINEDDYDPSIIHRQIEEAKKQGAELIVAQLHWGVEFEYYPPKRIMERGQDLMEAGIDLIIGHHPHMLNPAQWYKRRDGRRCLCFYSLGNLTSSTLPFPMQNLSLQVKVAVKKNADTGQAEISGAQMRPMFFSRRKRNGNIDHRILPLYEALEAPDKFKLTHAEKAAMVRSRNEYRRYLKQEKGFIYK</sequence>
<dbReference type="Proteomes" id="UP001221217">
    <property type="component" value="Unassembled WGS sequence"/>
</dbReference>
<dbReference type="EMBL" id="JAQQAL010000009">
    <property type="protein sequence ID" value="MDC7225697.1"/>
    <property type="molecule type" value="Genomic_DNA"/>
</dbReference>
<dbReference type="InterPro" id="IPR052169">
    <property type="entry name" value="CW_Biosynth-Accessory"/>
</dbReference>
<name>A0AAJ1IAI1_9SPIO</name>
<accession>A0AAJ1IAI1</accession>
<dbReference type="CDD" id="cd07381">
    <property type="entry name" value="MPP_CapA"/>
    <property type="match status" value="1"/>
</dbReference>
<comment type="caution">
    <text evidence="4">The sequence shown here is derived from an EMBL/GenBank/DDBJ whole genome shotgun (WGS) entry which is preliminary data.</text>
</comment>
<dbReference type="SMART" id="SM00854">
    <property type="entry name" value="PGA_cap"/>
    <property type="match status" value="1"/>
</dbReference>
<dbReference type="InterPro" id="IPR029052">
    <property type="entry name" value="Metallo-depent_PP-like"/>
</dbReference>
<feature type="transmembrane region" description="Helical" evidence="2">
    <location>
        <begin position="6"/>
        <end position="23"/>
    </location>
</feature>
<proteinExistence type="inferred from homology"/>
<reference evidence="4 5" key="1">
    <citation type="submission" date="2022-12" db="EMBL/GenBank/DDBJ databases">
        <title>Metagenome assembled genome from gulf of manar.</title>
        <authorList>
            <person name="Kohli P."/>
            <person name="Pk S."/>
            <person name="Venkata Ramana C."/>
            <person name="Sasikala C."/>
        </authorList>
    </citation>
    <scope>NUCLEOTIDE SEQUENCE [LARGE SCALE GENOMIC DNA]</scope>
    <source>
        <strain evidence="4">JB008</strain>
    </source>
</reference>
<evidence type="ECO:0000313" key="4">
    <source>
        <dbReference type="EMBL" id="MDC7225697.1"/>
    </source>
</evidence>
<evidence type="ECO:0000313" key="5">
    <source>
        <dbReference type="Proteomes" id="UP001221217"/>
    </source>
</evidence>
<keyword evidence="2" id="KW-0812">Transmembrane</keyword>
<keyword evidence="2" id="KW-0472">Membrane</keyword>
<keyword evidence="2" id="KW-1133">Transmembrane helix</keyword>
<dbReference type="Pfam" id="PF09587">
    <property type="entry name" value="PGA_cap"/>
    <property type="match status" value="1"/>
</dbReference>
<dbReference type="SUPFAM" id="SSF56300">
    <property type="entry name" value="Metallo-dependent phosphatases"/>
    <property type="match status" value="1"/>
</dbReference>
<dbReference type="PANTHER" id="PTHR33393">
    <property type="entry name" value="POLYGLUTAMINE SYNTHESIS ACCESSORY PROTEIN RV0574C-RELATED"/>
    <property type="match status" value="1"/>
</dbReference>
<protein>
    <submittedName>
        <fullName evidence="4">CapA family protein</fullName>
    </submittedName>
</protein>
<dbReference type="InterPro" id="IPR019079">
    <property type="entry name" value="Capsule_synth_CapA"/>
</dbReference>
<dbReference type="AlphaFoldDB" id="A0AAJ1IAI1"/>
<gene>
    <name evidence="4" type="ORF">PQJ61_02910</name>
</gene>
<evidence type="ECO:0000256" key="2">
    <source>
        <dbReference type="SAM" id="Phobius"/>
    </source>
</evidence>
<evidence type="ECO:0000259" key="3">
    <source>
        <dbReference type="SMART" id="SM00854"/>
    </source>
</evidence>
<evidence type="ECO:0000256" key="1">
    <source>
        <dbReference type="ARBA" id="ARBA00005662"/>
    </source>
</evidence>
<comment type="similarity">
    <text evidence="1">Belongs to the CapA family.</text>
</comment>
<organism evidence="4 5">
    <name type="scientific">Candidatus Thalassospirochaeta sargassi</name>
    <dbReference type="NCBI Taxonomy" id="3119039"/>
    <lineage>
        <taxon>Bacteria</taxon>
        <taxon>Pseudomonadati</taxon>
        <taxon>Spirochaetota</taxon>
        <taxon>Spirochaetia</taxon>
        <taxon>Spirochaetales</taxon>
        <taxon>Spirochaetaceae</taxon>
        <taxon>Candidatus Thalassospirochaeta</taxon>
    </lineage>
</organism>
<feature type="domain" description="Capsule synthesis protein CapA" evidence="3">
    <location>
        <begin position="98"/>
        <end position="349"/>
    </location>
</feature>
<dbReference type="Gene3D" id="3.60.21.10">
    <property type="match status" value="1"/>
</dbReference>